<accession>A0AA85K5U4</accession>
<organism evidence="3 4">
    <name type="scientific">Trichobilharzia regenti</name>
    <name type="common">Nasal bird schistosome</name>
    <dbReference type="NCBI Taxonomy" id="157069"/>
    <lineage>
        <taxon>Eukaryota</taxon>
        <taxon>Metazoa</taxon>
        <taxon>Spiralia</taxon>
        <taxon>Lophotrochozoa</taxon>
        <taxon>Platyhelminthes</taxon>
        <taxon>Trematoda</taxon>
        <taxon>Digenea</taxon>
        <taxon>Strigeidida</taxon>
        <taxon>Schistosomatoidea</taxon>
        <taxon>Schistosomatidae</taxon>
        <taxon>Trichobilharzia</taxon>
    </lineage>
</organism>
<protein>
    <recommendedName>
        <fullName evidence="2">Saposin B-type domain-containing protein</fullName>
    </recommendedName>
</protein>
<name>A0AA85K5U4_TRIRE</name>
<reference evidence="3" key="1">
    <citation type="submission" date="2022-06" db="EMBL/GenBank/DDBJ databases">
        <authorList>
            <person name="Berger JAMES D."/>
            <person name="Berger JAMES D."/>
        </authorList>
    </citation>
    <scope>NUCLEOTIDE SEQUENCE [LARGE SCALE GENOMIC DNA]</scope>
</reference>
<dbReference type="Proteomes" id="UP000050795">
    <property type="component" value="Unassembled WGS sequence"/>
</dbReference>
<dbReference type="Gene3D" id="1.10.225.10">
    <property type="entry name" value="Saposin-like"/>
    <property type="match status" value="1"/>
</dbReference>
<reference evidence="4" key="2">
    <citation type="submission" date="2023-11" db="UniProtKB">
        <authorList>
            <consortium name="WormBaseParasite"/>
        </authorList>
    </citation>
    <scope>IDENTIFICATION</scope>
</reference>
<dbReference type="PROSITE" id="PS50015">
    <property type="entry name" value="SAP_B"/>
    <property type="match status" value="1"/>
</dbReference>
<dbReference type="AlphaFoldDB" id="A0AA85K5U4"/>
<sequence>MNMFQQIFALGIVLGICGITFTETNVIPASKLTKPQCNLLCGTCVRLGNATKWILNHEPIVPIIIDIMTPICYMLPKKAWRMKCHNFTDNAMDKIHACVRKMNVTRFCRSLGFCSVKKPTPTVEECNSCISENINYAMSLATTPEFTNMFTESLCENHAANSTECVNTVKTAMDFLLQFII</sequence>
<evidence type="ECO:0000256" key="1">
    <source>
        <dbReference type="ARBA" id="ARBA00023157"/>
    </source>
</evidence>
<evidence type="ECO:0000313" key="3">
    <source>
        <dbReference type="Proteomes" id="UP000050795"/>
    </source>
</evidence>
<evidence type="ECO:0000313" key="4">
    <source>
        <dbReference type="WBParaSite" id="TREG1_72320.1"/>
    </source>
</evidence>
<dbReference type="WBParaSite" id="TREG1_72320.1">
    <property type="protein sequence ID" value="TREG1_72320.1"/>
    <property type="gene ID" value="TREG1_72320"/>
</dbReference>
<feature type="domain" description="Saposin B-type" evidence="2">
    <location>
        <begin position="37"/>
        <end position="118"/>
    </location>
</feature>
<dbReference type="InterPro" id="IPR008139">
    <property type="entry name" value="SaposinB_dom"/>
</dbReference>
<dbReference type="SUPFAM" id="SSF47862">
    <property type="entry name" value="Saposin"/>
    <property type="match status" value="1"/>
</dbReference>
<keyword evidence="3" id="KW-1185">Reference proteome</keyword>
<dbReference type="InterPro" id="IPR011001">
    <property type="entry name" value="Saposin-like"/>
</dbReference>
<proteinExistence type="predicted"/>
<keyword evidence="1" id="KW-1015">Disulfide bond</keyword>
<evidence type="ECO:0000259" key="2">
    <source>
        <dbReference type="PROSITE" id="PS50015"/>
    </source>
</evidence>